<keyword evidence="2 4" id="KW-0808">Transferase</keyword>
<dbReference type="PANTHER" id="PTHR10414">
    <property type="entry name" value="ETHANOLAMINEPHOSPHOTRANSFERASE"/>
    <property type="match status" value="1"/>
</dbReference>
<dbReference type="GO" id="GO:0008654">
    <property type="term" value="P:phospholipid biosynthetic process"/>
    <property type="evidence" value="ECO:0007669"/>
    <property type="project" value="InterPro"/>
</dbReference>
<dbReference type="GO" id="GO:0016020">
    <property type="term" value="C:membrane"/>
    <property type="evidence" value="ECO:0007669"/>
    <property type="project" value="UniProtKB-SubCell"/>
</dbReference>
<keyword evidence="5" id="KW-1133">Transmembrane helix</keyword>
<feature type="transmembrane region" description="Helical" evidence="5">
    <location>
        <begin position="333"/>
        <end position="354"/>
    </location>
</feature>
<evidence type="ECO:0000256" key="4">
    <source>
        <dbReference type="RuleBase" id="RU003750"/>
    </source>
</evidence>
<keyword evidence="5" id="KW-0812">Transmembrane</keyword>
<comment type="caution">
    <text evidence="6">The sequence shown here is derived from an EMBL/GenBank/DDBJ whole genome shotgun (WGS) entry which is preliminary data.</text>
</comment>
<reference evidence="6 7" key="1">
    <citation type="submission" date="2018-09" db="EMBL/GenBank/DDBJ databases">
        <title>Altererythrobacter spongiae sp. nov., isolated from a marine sponge.</title>
        <authorList>
            <person name="Zhuang L."/>
            <person name="Luo L."/>
        </authorList>
    </citation>
    <scope>NUCLEOTIDE SEQUENCE [LARGE SCALE GENOMIC DNA]</scope>
    <source>
        <strain evidence="6 7">HN-Y73</strain>
    </source>
</reference>
<accession>A0A420EQQ2</accession>
<protein>
    <submittedName>
        <fullName evidence="6">CDP-alcohol phosphatidyltransferase family protein</fullName>
    </submittedName>
</protein>
<evidence type="ECO:0000313" key="7">
    <source>
        <dbReference type="Proteomes" id="UP000284395"/>
    </source>
</evidence>
<dbReference type="OrthoDB" id="8541463at2"/>
<dbReference type="InterPro" id="IPR000462">
    <property type="entry name" value="CDP-OH_P_trans"/>
</dbReference>
<keyword evidence="7" id="KW-1185">Reference proteome</keyword>
<sequence length="371" mass="41525">MKDNDVIVPVGRNDTRLWGLTARERLERIADRQGCVLDHSPAPGGAVLVSLDYVFDPAWLTTIRSLPDTVLTFDGRPVLARCTSPQDVTRVQAIMEGRQPEEYGQLRAMAFEDADALTNDELRKRDRPFMGRLTPGNVRRLERASYYSAYKGVTDVLTKYLWPEWALVLTRLASRLGITPNMVTAIGAVLCVVATILFAKGLFWTGLLAGLVFMVLDTVDGKLARCTITSSKFGELFDHGIDLVHPPFWYWAWGVGLVSYGLPLSNTVFATIMGAILIGYVVQRLIEGAFIARFGMHIHVWRPFDSTFRLITARRNPNMVILFASLLLQRPDWGLVLVAIWTVLSLVVHLLQLLQAFAHSARGQQVTSWLT</sequence>
<proteinExistence type="inferred from homology"/>
<comment type="subcellular location">
    <subcellularLocation>
        <location evidence="1">Membrane</location>
    </subcellularLocation>
</comment>
<evidence type="ECO:0000256" key="3">
    <source>
        <dbReference type="ARBA" id="ARBA00023136"/>
    </source>
</evidence>
<evidence type="ECO:0000256" key="2">
    <source>
        <dbReference type="ARBA" id="ARBA00022679"/>
    </source>
</evidence>
<feature type="transmembrane region" description="Helical" evidence="5">
    <location>
        <begin position="267"/>
        <end position="286"/>
    </location>
</feature>
<evidence type="ECO:0000256" key="5">
    <source>
        <dbReference type="SAM" id="Phobius"/>
    </source>
</evidence>
<evidence type="ECO:0000256" key="1">
    <source>
        <dbReference type="ARBA" id="ARBA00004370"/>
    </source>
</evidence>
<dbReference type="EMBL" id="RAPF01000001">
    <property type="protein sequence ID" value="RKF23007.1"/>
    <property type="molecule type" value="Genomic_DNA"/>
</dbReference>
<dbReference type="PANTHER" id="PTHR10414:SF37">
    <property type="entry name" value="BB IN A BOXCAR, ISOFORM C"/>
    <property type="match status" value="1"/>
</dbReference>
<evidence type="ECO:0000313" key="6">
    <source>
        <dbReference type="EMBL" id="RKF23007.1"/>
    </source>
</evidence>
<dbReference type="Pfam" id="PF01066">
    <property type="entry name" value="CDP-OH_P_transf"/>
    <property type="match status" value="1"/>
</dbReference>
<dbReference type="RefSeq" id="WP_120322910.1">
    <property type="nucleotide sequence ID" value="NZ_RAPF01000001.1"/>
</dbReference>
<gene>
    <name evidence="6" type="ORF">D6851_00355</name>
</gene>
<keyword evidence="3 5" id="KW-0472">Membrane</keyword>
<feature type="transmembrane region" description="Helical" evidence="5">
    <location>
        <begin position="182"/>
        <end position="215"/>
    </location>
</feature>
<organism evidence="6 7">
    <name type="scientific">Altericroceibacterium spongiae</name>
    <dbReference type="NCBI Taxonomy" id="2320269"/>
    <lineage>
        <taxon>Bacteria</taxon>
        <taxon>Pseudomonadati</taxon>
        <taxon>Pseudomonadota</taxon>
        <taxon>Alphaproteobacteria</taxon>
        <taxon>Sphingomonadales</taxon>
        <taxon>Erythrobacteraceae</taxon>
        <taxon>Altericroceibacterium</taxon>
    </lineage>
</organism>
<name>A0A420EQQ2_9SPHN</name>
<dbReference type="InterPro" id="IPR048254">
    <property type="entry name" value="CDP_ALCOHOL_P_TRANSF_CS"/>
</dbReference>
<dbReference type="InterPro" id="IPR014472">
    <property type="entry name" value="CHOPT"/>
</dbReference>
<dbReference type="GO" id="GO:0016780">
    <property type="term" value="F:phosphotransferase activity, for other substituted phosphate groups"/>
    <property type="evidence" value="ECO:0007669"/>
    <property type="project" value="InterPro"/>
</dbReference>
<dbReference type="Gene3D" id="1.20.120.1760">
    <property type="match status" value="1"/>
</dbReference>
<dbReference type="InterPro" id="IPR043130">
    <property type="entry name" value="CDP-OH_PTrfase_TM_dom"/>
</dbReference>
<dbReference type="AlphaFoldDB" id="A0A420EQQ2"/>
<dbReference type="PROSITE" id="PS00379">
    <property type="entry name" value="CDP_ALCOHOL_P_TRANSF"/>
    <property type="match status" value="1"/>
</dbReference>
<comment type="similarity">
    <text evidence="4">Belongs to the CDP-alcohol phosphatidyltransferase class-I family.</text>
</comment>
<dbReference type="Proteomes" id="UP000284395">
    <property type="component" value="Unassembled WGS sequence"/>
</dbReference>